<dbReference type="GO" id="GO:0008889">
    <property type="term" value="F:glycerophosphodiester phosphodiesterase activity"/>
    <property type="evidence" value="ECO:0007669"/>
    <property type="project" value="UniProtKB-EC"/>
</dbReference>
<dbReference type="Proteomes" id="UP000554520">
    <property type="component" value="Unassembled WGS sequence"/>
</dbReference>
<comment type="caution">
    <text evidence="2">The sequence shown here is derived from an EMBL/GenBank/DDBJ whole genome shotgun (WGS) entry which is preliminary data.</text>
</comment>
<dbReference type="SUPFAM" id="SSF51695">
    <property type="entry name" value="PLC-like phosphodiesterases"/>
    <property type="match status" value="1"/>
</dbReference>
<dbReference type="Gene3D" id="3.20.20.190">
    <property type="entry name" value="Phosphatidylinositol (PI) phosphodiesterase"/>
    <property type="match status" value="1"/>
</dbReference>
<dbReference type="Pfam" id="PF03009">
    <property type="entry name" value="GDPD"/>
    <property type="match status" value="1"/>
</dbReference>
<dbReference type="EMBL" id="JACHXN010000013">
    <property type="protein sequence ID" value="MBB3147662.1"/>
    <property type="molecule type" value="Genomic_DNA"/>
</dbReference>
<gene>
    <name evidence="2" type="ORF">FHS21_004086</name>
</gene>
<dbReference type="RefSeq" id="WP_112532151.1">
    <property type="nucleotide sequence ID" value="NZ_JACHXN010000013.1"/>
</dbReference>
<reference evidence="2 3" key="1">
    <citation type="submission" date="2020-08" db="EMBL/GenBank/DDBJ databases">
        <title>Genomic Encyclopedia of Type Strains, Phase III (KMG-III): the genomes of soil and plant-associated and newly described type strains.</title>
        <authorList>
            <person name="Whitman W."/>
        </authorList>
    </citation>
    <scope>NUCLEOTIDE SEQUENCE [LARGE SCALE GENOMIC DNA]</scope>
    <source>
        <strain evidence="2 3">CECT 7015</strain>
    </source>
</reference>
<dbReference type="PANTHER" id="PTHR46211">
    <property type="entry name" value="GLYCEROPHOSPHORYL DIESTER PHOSPHODIESTERASE"/>
    <property type="match status" value="1"/>
</dbReference>
<feature type="domain" description="GP-PDE" evidence="1">
    <location>
        <begin position="3"/>
        <end position="241"/>
    </location>
</feature>
<evidence type="ECO:0000259" key="1">
    <source>
        <dbReference type="PROSITE" id="PS51704"/>
    </source>
</evidence>
<dbReference type="InterPro" id="IPR030395">
    <property type="entry name" value="GP_PDE_dom"/>
</dbReference>
<dbReference type="AlphaFoldDB" id="A0A839UFR2"/>
<dbReference type="PANTHER" id="PTHR46211:SF14">
    <property type="entry name" value="GLYCEROPHOSPHODIESTER PHOSPHODIESTERASE"/>
    <property type="match status" value="1"/>
</dbReference>
<accession>A0A839UFR2</accession>
<dbReference type="GO" id="GO:0006629">
    <property type="term" value="P:lipid metabolic process"/>
    <property type="evidence" value="ECO:0007669"/>
    <property type="project" value="InterPro"/>
</dbReference>
<keyword evidence="2" id="KW-0378">Hydrolase</keyword>
<dbReference type="EC" id="3.1.4.46" evidence="2"/>
<keyword evidence="3" id="KW-1185">Reference proteome</keyword>
<dbReference type="PROSITE" id="PS51704">
    <property type="entry name" value="GP_PDE"/>
    <property type="match status" value="1"/>
</dbReference>
<name>A0A839UFR2_9HYPH</name>
<dbReference type="InterPro" id="IPR017946">
    <property type="entry name" value="PLC-like_Pdiesterase_TIM-brl"/>
</dbReference>
<evidence type="ECO:0000313" key="2">
    <source>
        <dbReference type="EMBL" id="MBB3147662.1"/>
    </source>
</evidence>
<protein>
    <submittedName>
        <fullName evidence="2">Glycerophosphoryl diester phosphodiesterase</fullName>
        <ecNumber evidence="2">3.1.4.46</ecNumber>
    </submittedName>
</protein>
<sequence length="251" mass="27883">MQTMIASHRGGTLEYGDSTPSGFRATAGMPLEQVEFDVHPTADGHIVVHHDATMDRTTDRIGALGDLTLHEIKAARINYSKGESPLTLDELCSIYRDGTVGFRCEIKADQNGIPYQSFIPNVAETLAREGMLEKTVFSAFYLEILQELKRTQERPVLWLISPQLHRQLGIPEIISIARTNAIPEIGVNIELLDERVVEMCGQSAIEIGCWAAHSVPQMTKAFALGAKVMTTDRPSVALRVRDEFYRDTRAS</sequence>
<organism evidence="2 3">
    <name type="scientific">Phyllobacterium trifolii</name>
    <dbReference type="NCBI Taxonomy" id="300193"/>
    <lineage>
        <taxon>Bacteria</taxon>
        <taxon>Pseudomonadati</taxon>
        <taxon>Pseudomonadota</taxon>
        <taxon>Alphaproteobacteria</taxon>
        <taxon>Hyphomicrobiales</taxon>
        <taxon>Phyllobacteriaceae</taxon>
        <taxon>Phyllobacterium</taxon>
    </lineage>
</organism>
<evidence type="ECO:0000313" key="3">
    <source>
        <dbReference type="Proteomes" id="UP000554520"/>
    </source>
</evidence>
<proteinExistence type="predicted"/>